<dbReference type="GO" id="GO:0004175">
    <property type="term" value="F:endopeptidase activity"/>
    <property type="evidence" value="ECO:0007669"/>
    <property type="project" value="UniProtKB-ARBA"/>
</dbReference>
<comment type="caution">
    <text evidence="3">The sequence shown here is derived from an EMBL/GenBank/DDBJ whole genome shotgun (WGS) entry which is preliminary data.</text>
</comment>
<dbReference type="PANTHER" id="PTHR43592:SF15">
    <property type="entry name" value="CAAX AMINO TERMINAL PROTEASE FAMILY PROTEIN"/>
    <property type="match status" value="1"/>
</dbReference>
<feature type="transmembrane region" description="Helical" evidence="1">
    <location>
        <begin position="64"/>
        <end position="83"/>
    </location>
</feature>
<feature type="transmembrane region" description="Helical" evidence="1">
    <location>
        <begin position="226"/>
        <end position="250"/>
    </location>
</feature>
<keyword evidence="4" id="KW-1185">Reference proteome</keyword>
<keyword evidence="1" id="KW-0472">Membrane</keyword>
<dbReference type="AlphaFoldDB" id="A0A7K1SSD7"/>
<dbReference type="GO" id="GO:0006508">
    <property type="term" value="P:proteolysis"/>
    <property type="evidence" value="ECO:0007669"/>
    <property type="project" value="UniProtKB-KW"/>
</dbReference>
<evidence type="ECO:0000313" key="3">
    <source>
        <dbReference type="EMBL" id="MVN20228.1"/>
    </source>
</evidence>
<feature type="transmembrane region" description="Helical" evidence="1">
    <location>
        <begin position="163"/>
        <end position="180"/>
    </location>
</feature>
<name>A0A7K1SSD7_9SPHI</name>
<dbReference type="Pfam" id="PF02517">
    <property type="entry name" value="Rce1-like"/>
    <property type="match status" value="1"/>
</dbReference>
<feature type="transmembrane region" description="Helical" evidence="1">
    <location>
        <begin position="103"/>
        <end position="124"/>
    </location>
</feature>
<gene>
    <name evidence="3" type="ORF">GO621_01595</name>
</gene>
<dbReference type="InterPro" id="IPR003675">
    <property type="entry name" value="Rce1/LyrA-like_dom"/>
</dbReference>
<feature type="domain" description="CAAX prenyl protease 2/Lysostaphin resistance protein A-like" evidence="2">
    <location>
        <begin position="165"/>
        <end position="253"/>
    </location>
</feature>
<dbReference type="EMBL" id="WPIK01000001">
    <property type="protein sequence ID" value="MVN20228.1"/>
    <property type="molecule type" value="Genomic_DNA"/>
</dbReference>
<keyword evidence="3" id="KW-0378">Hydrolase</keyword>
<keyword evidence="1" id="KW-1133">Transmembrane helix</keyword>
<keyword evidence="3" id="KW-0482">Metalloprotease</keyword>
<feature type="transmembrane region" description="Helical" evidence="1">
    <location>
        <begin position="279"/>
        <end position="296"/>
    </location>
</feature>
<sequence>MMEKPYYQMSYPLQFLLLVLLAVAGLFLGGLICGIFIVIIYGVSGFSAMMNMGADMPASTLNSLKIMQMGSSVFGFLAPAIFFAKVIVRQPVPYLKTSRKFPLMLLLLVFFIMLVSSPLMEMLINFNQKMVLPQALKGLERWMRNMEDTASQQTEILLKMKSSVNFLVNLLMIAILPAIAEEFIFRGCFQQIFTGWTKSIHWGVWLSAALFSAIHFQFFGLLPRMLLGVFFGYFAAWSGSIWPGVLGHFLNNGTALVVSYLYQLKLIKVNPDEQQMFDWKSYSFSILLTLILFLTYKKVSQTQNQRLQAV</sequence>
<proteinExistence type="predicted"/>
<evidence type="ECO:0000259" key="2">
    <source>
        <dbReference type="Pfam" id="PF02517"/>
    </source>
</evidence>
<keyword evidence="3" id="KW-0645">Protease</keyword>
<evidence type="ECO:0000313" key="4">
    <source>
        <dbReference type="Proteomes" id="UP000462014"/>
    </source>
</evidence>
<dbReference type="GO" id="GO:0080120">
    <property type="term" value="P:CAAX-box protein maturation"/>
    <property type="evidence" value="ECO:0007669"/>
    <property type="project" value="UniProtKB-ARBA"/>
</dbReference>
<accession>A0A7K1SSD7</accession>
<reference evidence="3 4" key="1">
    <citation type="submission" date="2019-12" db="EMBL/GenBank/DDBJ databases">
        <title>Mucilaginibacter sp. HMF7410 genome sequencing and assembly.</title>
        <authorList>
            <person name="Kang H."/>
            <person name="Cha I."/>
            <person name="Kim H."/>
            <person name="Joh K."/>
        </authorList>
    </citation>
    <scope>NUCLEOTIDE SEQUENCE [LARGE SCALE GENOMIC DNA]</scope>
    <source>
        <strain evidence="3 4">HMF7410</strain>
    </source>
</reference>
<dbReference type="GO" id="GO:0008237">
    <property type="term" value="F:metallopeptidase activity"/>
    <property type="evidence" value="ECO:0007669"/>
    <property type="project" value="UniProtKB-KW"/>
</dbReference>
<organism evidence="3 4">
    <name type="scientific">Mucilaginibacter arboris</name>
    <dbReference type="NCBI Taxonomy" id="2682090"/>
    <lineage>
        <taxon>Bacteria</taxon>
        <taxon>Pseudomonadati</taxon>
        <taxon>Bacteroidota</taxon>
        <taxon>Sphingobacteriia</taxon>
        <taxon>Sphingobacteriales</taxon>
        <taxon>Sphingobacteriaceae</taxon>
        <taxon>Mucilaginibacter</taxon>
    </lineage>
</organism>
<keyword evidence="1" id="KW-0812">Transmembrane</keyword>
<dbReference type="PANTHER" id="PTHR43592">
    <property type="entry name" value="CAAX AMINO TERMINAL PROTEASE"/>
    <property type="match status" value="1"/>
</dbReference>
<feature type="transmembrane region" description="Helical" evidence="1">
    <location>
        <begin position="15"/>
        <end position="43"/>
    </location>
</feature>
<evidence type="ECO:0000256" key="1">
    <source>
        <dbReference type="SAM" id="Phobius"/>
    </source>
</evidence>
<dbReference type="Proteomes" id="UP000462014">
    <property type="component" value="Unassembled WGS sequence"/>
</dbReference>
<feature type="transmembrane region" description="Helical" evidence="1">
    <location>
        <begin position="200"/>
        <end position="219"/>
    </location>
</feature>
<protein>
    <submittedName>
        <fullName evidence="3">CPBP family intramembrane metalloprotease</fullName>
    </submittedName>
</protein>